<organism evidence="1 2">
    <name type="scientific">Diatrype stigma</name>
    <dbReference type="NCBI Taxonomy" id="117547"/>
    <lineage>
        <taxon>Eukaryota</taxon>
        <taxon>Fungi</taxon>
        <taxon>Dikarya</taxon>
        <taxon>Ascomycota</taxon>
        <taxon>Pezizomycotina</taxon>
        <taxon>Sordariomycetes</taxon>
        <taxon>Xylariomycetidae</taxon>
        <taxon>Xylariales</taxon>
        <taxon>Diatrypaceae</taxon>
        <taxon>Diatrype</taxon>
    </lineage>
</organism>
<sequence length="70" mass="7931">MAVRPGEENVATLFGDVHYFYGPPNANPPHHRFDKGSYVYLFENANDRRARIEVANQPGTEEQDAFDGCM</sequence>
<dbReference type="AlphaFoldDB" id="A0AAN9USB4"/>
<evidence type="ECO:0000313" key="2">
    <source>
        <dbReference type="Proteomes" id="UP001320420"/>
    </source>
</evidence>
<keyword evidence="2" id="KW-1185">Reference proteome</keyword>
<dbReference type="EMBL" id="JAKJXP020000032">
    <property type="protein sequence ID" value="KAK7752998.1"/>
    <property type="molecule type" value="Genomic_DNA"/>
</dbReference>
<reference evidence="1 2" key="1">
    <citation type="submission" date="2024-02" db="EMBL/GenBank/DDBJ databases">
        <title>De novo assembly and annotation of 12 fungi associated with fruit tree decline syndrome in Ontario, Canada.</title>
        <authorList>
            <person name="Sulman M."/>
            <person name="Ellouze W."/>
            <person name="Ilyukhin E."/>
        </authorList>
    </citation>
    <scope>NUCLEOTIDE SEQUENCE [LARGE SCALE GENOMIC DNA]</scope>
    <source>
        <strain evidence="1 2">M11/M66-122</strain>
    </source>
</reference>
<dbReference type="Proteomes" id="UP001320420">
    <property type="component" value="Unassembled WGS sequence"/>
</dbReference>
<proteinExistence type="predicted"/>
<protein>
    <submittedName>
        <fullName evidence="1">Uncharacterized protein</fullName>
    </submittedName>
</protein>
<name>A0AAN9USB4_9PEZI</name>
<evidence type="ECO:0000313" key="1">
    <source>
        <dbReference type="EMBL" id="KAK7752998.1"/>
    </source>
</evidence>
<accession>A0AAN9USB4</accession>
<comment type="caution">
    <text evidence="1">The sequence shown here is derived from an EMBL/GenBank/DDBJ whole genome shotgun (WGS) entry which is preliminary data.</text>
</comment>
<gene>
    <name evidence="1" type="ORF">SLS62_004947</name>
</gene>